<keyword evidence="4" id="KW-0812">Transmembrane</keyword>
<name>A0A1I1IFX0_9GAMM</name>
<evidence type="ECO:0000256" key="1">
    <source>
        <dbReference type="ARBA" id="ARBA00004377"/>
    </source>
</evidence>
<protein>
    <submittedName>
        <fullName evidence="9">SanA protein</fullName>
    </submittedName>
</protein>
<dbReference type="PANTHER" id="PTHR30336">
    <property type="entry name" value="INNER MEMBRANE PROTEIN, PROBABLE PERMEASE"/>
    <property type="match status" value="1"/>
</dbReference>
<evidence type="ECO:0000256" key="7">
    <source>
        <dbReference type="ARBA" id="ARBA00037355"/>
    </source>
</evidence>
<proteinExistence type="predicted"/>
<keyword evidence="5" id="KW-1133">Transmembrane helix</keyword>
<dbReference type="STRING" id="402385.SAMN05421848_1214"/>
<feature type="domain" description="DUF218" evidence="8">
    <location>
        <begin position="46"/>
        <end position="165"/>
    </location>
</feature>
<dbReference type="PANTHER" id="PTHR30336:SF0">
    <property type="entry name" value="PROTEIN SANA"/>
    <property type="match status" value="1"/>
</dbReference>
<dbReference type="GO" id="GO:0005886">
    <property type="term" value="C:plasma membrane"/>
    <property type="evidence" value="ECO:0007669"/>
    <property type="project" value="UniProtKB-SubCell"/>
</dbReference>
<keyword evidence="6" id="KW-0472">Membrane</keyword>
<dbReference type="Proteomes" id="UP000199046">
    <property type="component" value="Unassembled WGS sequence"/>
</dbReference>
<keyword evidence="2" id="KW-1003">Cell membrane</keyword>
<evidence type="ECO:0000313" key="9">
    <source>
        <dbReference type="EMBL" id="SFC35177.1"/>
    </source>
</evidence>
<dbReference type="InterPro" id="IPR003848">
    <property type="entry name" value="DUF218"/>
</dbReference>
<evidence type="ECO:0000256" key="4">
    <source>
        <dbReference type="ARBA" id="ARBA00022692"/>
    </source>
</evidence>
<keyword evidence="3" id="KW-0997">Cell inner membrane</keyword>
<evidence type="ECO:0000259" key="8">
    <source>
        <dbReference type="Pfam" id="PF02698"/>
    </source>
</evidence>
<comment type="function">
    <text evidence="7">Participates in the barrier function of the cell envelope.</text>
</comment>
<keyword evidence="10" id="KW-1185">Reference proteome</keyword>
<dbReference type="InterPro" id="IPR051599">
    <property type="entry name" value="Cell_Envelope_Assoc"/>
</dbReference>
<organism evidence="9 10">
    <name type="scientific">Kushneria avicenniae</name>
    <dbReference type="NCBI Taxonomy" id="402385"/>
    <lineage>
        <taxon>Bacteria</taxon>
        <taxon>Pseudomonadati</taxon>
        <taxon>Pseudomonadota</taxon>
        <taxon>Gammaproteobacteria</taxon>
        <taxon>Oceanospirillales</taxon>
        <taxon>Halomonadaceae</taxon>
        <taxon>Kushneria</taxon>
    </lineage>
</organism>
<evidence type="ECO:0000256" key="5">
    <source>
        <dbReference type="ARBA" id="ARBA00022989"/>
    </source>
</evidence>
<evidence type="ECO:0000256" key="3">
    <source>
        <dbReference type="ARBA" id="ARBA00022519"/>
    </source>
</evidence>
<comment type="subcellular location">
    <subcellularLocation>
        <location evidence="1">Cell inner membrane</location>
        <topology evidence="1">Single-pass membrane protein</topology>
    </subcellularLocation>
</comment>
<evidence type="ECO:0000256" key="6">
    <source>
        <dbReference type="ARBA" id="ARBA00023136"/>
    </source>
</evidence>
<sequence>MAIMGAMALVLAVVITAGANYWVWRKTHASITLESEQCVHEPVGLVFGTSYGLRGGGENPWYRARLDLAARLWKSGQVDHLLLSGDNHTRYYNEPIRMWRDLRRVQIPDAVMTLDYAGFSTFDTLTRSRDVFGVSRVTLISQRWHLPRALFIAQYLGLDARGCATRQRSIIDDRWMWAREVFARVQVIADLYLLDRHPYFLGPSIALPTGDADGAIIPVYQRVSMPAPVESALSDVRSLLDTRPDEASMKHWRAFDPVDQRLF</sequence>
<reference evidence="10" key="1">
    <citation type="submission" date="2016-10" db="EMBL/GenBank/DDBJ databases">
        <authorList>
            <person name="Varghese N."/>
            <person name="Submissions S."/>
        </authorList>
    </citation>
    <scope>NUCLEOTIDE SEQUENCE [LARGE SCALE GENOMIC DNA]</scope>
    <source>
        <strain evidence="10">DSM 23439</strain>
    </source>
</reference>
<accession>A0A1I1IFX0</accession>
<dbReference type="Pfam" id="PF02698">
    <property type="entry name" value="DUF218"/>
    <property type="match status" value="1"/>
</dbReference>
<evidence type="ECO:0000313" key="10">
    <source>
        <dbReference type="Proteomes" id="UP000199046"/>
    </source>
</evidence>
<gene>
    <name evidence="9" type="ORF">SAMN05421848_1214</name>
</gene>
<dbReference type="CDD" id="cd06259">
    <property type="entry name" value="YdcF-like"/>
    <property type="match status" value="1"/>
</dbReference>
<dbReference type="EMBL" id="FOLY01000002">
    <property type="protein sequence ID" value="SFC35177.1"/>
    <property type="molecule type" value="Genomic_DNA"/>
</dbReference>
<evidence type="ECO:0000256" key="2">
    <source>
        <dbReference type="ARBA" id="ARBA00022475"/>
    </source>
</evidence>
<dbReference type="AlphaFoldDB" id="A0A1I1IFX0"/>